<feature type="compositionally biased region" description="Polar residues" evidence="1">
    <location>
        <begin position="17"/>
        <end position="28"/>
    </location>
</feature>
<accession>A0A8H3WXK4</accession>
<proteinExistence type="predicted"/>
<feature type="compositionally biased region" description="Basic and acidic residues" evidence="1">
    <location>
        <begin position="112"/>
        <end position="127"/>
    </location>
</feature>
<protein>
    <submittedName>
        <fullName evidence="2">Uncharacterized protein</fullName>
    </submittedName>
</protein>
<organism evidence="2 3">
    <name type="scientific">Gigaspora margarita</name>
    <dbReference type="NCBI Taxonomy" id="4874"/>
    <lineage>
        <taxon>Eukaryota</taxon>
        <taxon>Fungi</taxon>
        <taxon>Fungi incertae sedis</taxon>
        <taxon>Mucoromycota</taxon>
        <taxon>Glomeromycotina</taxon>
        <taxon>Glomeromycetes</taxon>
        <taxon>Diversisporales</taxon>
        <taxon>Gigasporaceae</taxon>
        <taxon>Gigaspora</taxon>
    </lineage>
</organism>
<feature type="region of interest" description="Disordered" evidence="1">
    <location>
        <begin position="101"/>
        <end position="147"/>
    </location>
</feature>
<keyword evidence="3" id="KW-1185">Reference proteome</keyword>
<dbReference type="EMBL" id="WTPW01002861">
    <property type="protein sequence ID" value="KAF0362125.1"/>
    <property type="molecule type" value="Genomic_DNA"/>
</dbReference>
<reference evidence="2 3" key="1">
    <citation type="journal article" date="2019" name="Environ. Microbiol.">
        <title>At the nexus of three kingdoms: the genome of the mycorrhizal fungus Gigaspora margarita provides insights into plant, endobacterial and fungal interactions.</title>
        <authorList>
            <person name="Venice F."/>
            <person name="Ghignone S."/>
            <person name="Salvioli di Fossalunga A."/>
            <person name="Amselem J."/>
            <person name="Novero M."/>
            <person name="Xianan X."/>
            <person name="Sedzielewska Toro K."/>
            <person name="Morin E."/>
            <person name="Lipzen A."/>
            <person name="Grigoriev I.V."/>
            <person name="Henrissat B."/>
            <person name="Martin F.M."/>
            <person name="Bonfante P."/>
        </authorList>
    </citation>
    <scope>NUCLEOTIDE SEQUENCE [LARGE SCALE GENOMIC DNA]</scope>
    <source>
        <strain evidence="2 3">BEG34</strain>
    </source>
</reference>
<comment type="caution">
    <text evidence="2">The sequence shown here is derived from an EMBL/GenBank/DDBJ whole genome shotgun (WGS) entry which is preliminary data.</text>
</comment>
<feature type="region of interest" description="Disordered" evidence="1">
    <location>
        <begin position="1"/>
        <end position="81"/>
    </location>
</feature>
<evidence type="ECO:0000256" key="1">
    <source>
        <dbReference type="SAM" id="MobiDB-lite"/>
    </source>
</evidence>
<evidence type="ECO:0000313" key="3">
    <source>
        <dbReference type="Proteomes" id="UP000439903"/>
    </source>
</evidence>
<dbReference type="AlphaFoldDB" id="A0A8H3WXK4"/>
<name>A0A8H3WXK4_GIGMA</name>
<evidence type="ECO:0000313" key="2">
    <source>
        <dbReference type="EMBL" id="KAF0362125.1"/>
    </source>
</evidence>
<gene>
    <name evidence="2" type="ORF">F8M41_014072</name>
</gene>
<sequence length="147" mass="16870">MRILYLSAKPGSHAKPTKNSKFPSTCIQTRPYLKSIPPTCFQNPRPRNLTKQQNGSQRNFTCYSNSSMTPPQSSPRPRNQALIVPFQKKKIQKQKEIKHILIPKSQPLSEAYSEHQAPKLTKQDQPTKQDPMAIGKTYKARQKKVRK</sequence>
<dbReference type="Proteomes" id="UP000439903">
    <property type="component" value="Unassembled WGS sequence"/>
</dbReference>
<feature type="compositionally biased region" description="Polar residues" evidence="1">
    <location>
        <begin position="49"/>
        <end position="77"/>
    </location>
</feature>
<feature type="compositionally biased region" description="Basic residues" evidence="1">
    <location>
        <begin position="138"/>
        <end position="147"/>
    </location>
</feature>